<feature type="region of interest" description="Disordered" evidence="2">
    <location>
        <begin position="174"/>
        <end position="202"/>
    </location>
</feature>
<evidence type="ECO:0000256" key="1">
    <source>
        <dbReference type="SAM" id="Coils"/>
    </source>
</evidence>
<dbReference type="EMBL" id="JAPQKS010000002">
    <property type="protein sequence ID" value="KAJ5247701.1"/>
    <property type="molecule type" value="Genomic_DNA"/>
</dbReference>
<name>A0A9W9TXS2_9EURO</name>
<comment type="caution">
    <text evidence="3">The sequence shown here is derived from an EMBL/GenBank/DDBJ whole genome shotgun (WGS) entry which is preliminary data.</text>
</comment>
<evidence type="ECO:0000313" key="3">
    <source>
        <dbReference type="EMBL" id="KAJ5247701.1"/>
    </source>
</evidence>
<protein>
    <submittedName>
        <fullName evidence="3">Uncharacterized protein</fullName>
    </submittedName>
</protein>
<organism evidence="3 4">
    <name type="scientific">Penicillium chermesinum</name>
    <dbReference type="NCBI Taxonomy" id="63820"/>
    <lineage>
        <taxon>Eukaryota</taxon>
        <taxon>Fungi</taxon>
        <taxon>Dikarya</taxon>
        <taxon>Ascomycota</taxon>
        <taxon>Pezizomycotina</taxon>
        <taxon>Eurotiomycetes</taxon>
        <taxon>Eurotiomycetidae</taxon>
        <taxon>Eurotiales</taxon>
        <taxon>Aspergillaceae</taxon>
        <taxon>Penicillium</taxon>
    </lineage>
</organism>
<keyword evidence="1" id="KW-0175">Coiled coil</keyword>
<dbReference type="GeneID" id="83199284"/>
<feature type="compositionally biased region" description="Polar residues" evidence="2">
    <location>
        <begin position="13"/>
        <end position="24"/>
    </location>
</feature>
<evidence type="ECO:0000313" key="4">
    <source>
        <dbReference type="Proteomes" id="UP001150941"/>
    </source>
</evidence>
<dbReference type="Proteomes" id="UP001150941">
    <property type="component" value="Unassembled WGS sequence"/>
</dbReference>
<evidence type="ECO:0000256" key="2">
    <source>
        <dbReference type="SAM" id="MobiDB-lite"/>
    </source>
</evidence>
<reference evidence="3" key="2">
    <citation type="journal article" date="2023" name="IMA Fungus">
        <title>Comparative genomic study of the Penicillium genus elucidates a diverse pangenome and 15 lateral gene transfer events.</title>
        <authorList>
            <person name="Petersen C."/>
            <person name="Sorensen T."/>
            <person name="Nielsen M.R."/>
            <person name="Sondergaard T.E."/>
            <person name="Sorensen J.L."/>
            <person name="Fitzpatrick D.A."/>
            <person name="Frisvad J.C."/>
            <person name="Nielsen K.L."/>
        </authorList>
    </citation>
    <scope>NUCLEOTIDE SEQUENCE</scope>
    <source>
        <strain evidence="3">IBT 19713</strain>
    </source>
</reference>
<sequence length="215" mass="23696">MSFFGGNGFTGGQAASSTEAQPNAQGAGLNLPLDTAVVSQRSNIFQIEDYDHPGTTHTFNTREDFQKWMSSDPEAAWRSIRYKIRRAEAMHTIAEKTTEIIQCEHQLHQMKGEVERIRKDLDALNDDRTGKLGDSDHGALRSETLEPPISQPVASHQAFGPSVLGKRHDHEFSVAPLSNEMSSSSKKNRMSGKMSPSGSARVRAYKRALADLALD</sequence>
<proteinExistence type="predicted"/>
<dbReference type="AlphaFoldDB" id="A0A9W9TXS2"/>
<accession>A0A9W9TXS2</accession>
<reference evidence="3" key="1">
    <citation type="submission" date="2022-11" db="EMBL/GenBank/DDBJ databases">
        <authorList>
            <person name="Petersen C."/>
        </authorList>
    </citation>
    <scope>NUCLEOTIDE SEQUENCE</scope>
    <source>
        <strain evidence="3">IBT 19713</strain>
    </source>
</reference>
<feature type="coiled-coil region" evidence="1">
    <location>
        <begin position="100"/>
        <end position="127"/>
    </location>
</feature>
<gene>
    <name evidence="3" type="ORF">N7468_002684</name>
</gene>
<keyword evidence="4" id="KW-1185">Reference proteome</keyword>
<feature type="region of interest" description="Disordered" evidence="2">
    <location>
        <begin position="1"/>
        <end position="27"/>
    </location>
</feature>
<dbReference type="RefSeq" id="XP_058335122.1">
    <property type="nucleotide sequence ID" value="XM_058471981.1"/>
</dbReference>
<feature type="compositionally biased region" description="Gly residues" evidence="2">
    <location>
        <begin position="1"/>
        <end position="11"/>
    </location>
</feature>